<keyword evidence="2" id="KW-1185">Reference proteome</keyword>
<gene>
    <name evidence="1" type="ORF">AKJ09_09781</name>
</gene>
<proteinExistence type="predicted"/>
<protein>
    <submittedName>
        <fullName evidence="1">Uncharacterized protein</fullName>
    </submittedName>
</protein>
<evidence type="ECO:0000313" key="1">
    <source>
        <dbReference type="EMBL" id="AKV03118.1"/>
    </source>
</evidence>
<accession>A0A0K1QBL0</accession>
<dbReference type="OrthoDB" id="5534223at2"/>
<dbReference type="RefSeq" id="WP_146653935.1">
    <property type="nucleotide sequence ID" value="NZ_CP012333.1"/>
</dbReference>
<dbReference type="AlphaFoldDB" id="A0A0K1QBL0"/>
<reference evidence="1 2" key="1">
    <citation type="submission" date="2015-08" db="EMBL/GenBank/DDBJ databases">
        <authorList>
            <person name="Babu N.S."/>
            <person name="Beckwith C.J."/>
            <person name="Beseler K.G."/>
            <person name="Brison A."/>
            <person name="Carone J.V."/>
            <person name="Caskin T.P."/>
            <person name="Diamond M."/>
            <person name="Durham M.E."/>
            <person name="Foxe J.M."/>
            <person name="Go M."/>
            <person name="Henderson B.A."/>
            <person name="Jones I.B."/>
            <person name="McGettigan J.A."/>
            <person name="Micheletti S.J."/>
            <person name="Nasrallah M.E."/>
            <person name="Ortiz D."/>
            <person name="Piller C.R."/>
            <person name="Privatt S.R."/>
            <person name="Schneider S.L."/>
            <person name="Sharp S."/>
            <person name="Smith T.C."/>
            <person name="Stanton J.D."/>
            <person name="Ullery H.E."/>
            <person name="Wilson R.J."/>
            <person name="Serrano M.G."/>
            <person name="Buck G."/>
            <person name="Lee V."/>
            <person name="Wang Y."/>
            <person name="Carvalho R."/>
            <person name="Voegtly L."/>
            <person name="Shi R."/>
            <person name="Duckworth R."/>
            <person name="Johnson A."/>
            <person name="Loviza R."/>
            <person name="Walstead R."/>
            <person name="Shah Z."/>
            <person name="Kiflezghi M."/>
            <person name="Wade K."/>
            <person name="Ball S.L."/>
            <person name="Bradley K.W."/>
            <person name="Asai D.J."/>
            <person name="Bowman C.A."/>
            <person name="Russell D.A."/>
            <person name="Pope W.H."/>
            <person name="Jacobs-Sera D."/>
            <person name="Hendrix R.W."/>
            <person name="Hatfull G.F."/>
        </authorList>
    </citation>
    <scope>NUCLEOTIDE SEQUENCE [LARGE SCALE GENOMIC DNA]</scope>
    <source>
        <strain evidence="1 2">DSM 27648</strain>
    </source>
</reference>
<dbReference type="EMBL" id="CP012333">
    <property type="protein sequence ID" value="AKV03118.1"/>
    <property type="molecule type" value="Genomic_DNA"/>
</dbReference>
<evidence type="ECO:0000313" key="2">
    <source>
        <dbReference type="Proteomes" id="UP000064967"/>
    </source>
</evidence>
<organism evidence="1 2">
    <name type="scientific">Labilithrix luteola</name>
    <dbReference type="NCBI Taxonomy" id="1391654"/>
    <lineage>
        <taxon>Bacteria</taxon>
        <taxon>Pseudomonadati</taxon>
        <taxon>Myxococcota</taxon>
        <taxon>Polyangia</taxon>
        <taxon>Polyangiales</taxon>
        <taxon>Labilitrichaceae</taxon>
        <taxon>Labilithrix</taxon>
    </lineage>
</organism>
<sequence>MSKLQSTIETLASDFATNVLAALRTASLADIEGITSGGRGGVRKPAAKVGVGGRLQRRSAGDLASMVEQIAVVLAKETAGLRAEQIRSALGVEAKELPRPLKEGLASGRFAKSGQKRATVYTLGRGKKGKKA</sequence>
<name>A0A0K1QBL0_9BACT</name>
<dbReference type="Proteomes" id="UP000064967">
    <property type="component" value="Chromosome"/>
</dbReference>
<dbReference type="KEGG" id="llu:AKJ09_09781"/>